<dbReference type="AlphaFoldDB" id="A3IZA0"/>
<dbReference type="EMBL" id="AAXW01000098">
    <property type="protein sequence ID" value="EAZ88191.1"/>
    <property type="molecule type" value="Genomic_DNA"/>
</dbReference>
<sequence>MTSIVTPSTQVPNHIKEFVDSLKPQSDAVTLAERDRIRHTLYQYPDVVEKLIEDLKTPLPDEIPNEVKNYCNDKLQQWFIFQPQYSRYFVEKVPNFEKIPSKEQVFLHSYFDGILAMFEFNGVSLINRVTPENTDKIQKILKV</sequence>
<organism evidence="1 2">
    <name type="scientific">Crocosphaera chwakensis CCY0110</name>
    <dbReference type="NCBI Taxonomy" id="391612"/>
    <lineage>
        <taxon>Bacteria</taxon>
        <taxon>Bacillati</taxon>
        <taxon>Cyanobacteriota</taxon>
        <taxon>Cyanophyceae</taxon>
        <taxon>Oscillatoriophycideae</taxon>
        <taxon>Chroococcales</taxon>
        <taxon>Aphanothecaceae</taxon>
        <taxon>Crocosphaera</taxon>
        <taxon>Crocosphaera chwakensis</taxon>
    </lineage>
</organism>
<name>A3IZA0_9CHRO</name>
<gene>
    <name evidence="1" type="ORF">CY0110_14660</name>
</gene>
<protein>
    <submittedName>
        <fullName evidence="1">Uncharacterized protein</fullName>
    </submittedName>
</protein>
<evidence type="ECO:0000313" key="2">
    <source>
        <dbReference type="Proteomes" id="UP000003781"/>
    </source>
</evidence>
<dbReference type="RefSeq" id="WP_008278718.1">
    <property type="nucleotide sequence ID" value="NZ_AAXW01000098.1"/>
</dbReference>
<accession>A3IZA0</accession>
<dbReference type="OrthoDB" id="9831390at2"/>
<dbReference type="Proteomes" id="UP000003781">
    <property type="component" value="Unassembled WGS sequence"/>
</dbReference>
<keyword evidence="2" id="KW-1185">Reference proteome</keyword>
<evidence type="ECO:0000313" key="1">
    <source>
        <dbReference type="EMBL" id="EAZ88191.1"/>
    </source>
</evidence>
<comment type="caution">
    <text evidence="1">The sequence shown here is derived from an EMBL/GenBank/DDBJ whole genome shotgun (WGS) entry which is preliminary data.</text>
</comment>
<proteinExistence type="predicted"/>
<reference evidence="1 2" key="1">
    <citation type="submission" date="2007-03" db="EMBL/GenBank/DDBJ databases">
        <authorList>
            <person name="Stal L."/>
            <person name="Ferriera S."/>
            <person name="Johnson J."/>
            <person name="Kravitz S."/>
            <person name="Beeson K."/>
            <person name="Sutton G."/>
            <person name="Rogers Y.-H."/>
            <person name="Friedman R."/>
            <person name="Frazier M."/>
            <person name="Venter J.C."/>
        </authorList>
    </citation>
    <scope>NUCLEOTIDE SEQUENCE [LARGE SCALE GENOMIC DNA]</scope>
    <source>
        <strain evidence="1 2">CCY0110</strain>
    </source>
</reference>